<comment type="caution">
    <text evidence="2">The sequence shown here is derived from an EMBL/GenBank/DDBJ whole genome shotgun (WGS) entry which is preliminary data.</text>
</comment>
<name>A0AAE1VBI8_9SOLA</name>
<accession>A0AAE1VBI8</accession>
<keyword evidence="3" id="KW-1185">Reference proteome</keyword>
<sequence>MISSSPMLKEANNIVEAVKRTLAQLNLPQELYCKSNNPFMQKDGDVINVGYTLIAYQDTLWSKLYSNGDPYHSLSSMMVVQEMLIVTSIIEERLASLTKTVEGLTKIVQEQDAKISKMTNKMEGITERESSQTPIKFPEIQEKGEPPKANNNDQRYSRRSDSY</sequence>
<proteinExistence type="predicted"/>
<dbReference type="EMBL" id="JAVYJV010000009">
    <property type="protein sequence ID" value="KAK4362632.1"/>
    <property type="molecule type" value="Genomic_DNA"/>
</dbReference>
<organism evidence="2 3">
    <name type="scientific">Anisodus tanguticus</name>
    <dbReference type="NCBI Taxonomy" id="243964"/>
    <lineage>
        <taxon>Eukaryota</taxon>
        <taxon>Viridiplantae</taxon>
        <taxon>Streptophyta</taxon>
        <taxon>Embryophyta</taxon>
        <taxon>Tracheophyta</taxon>
        <taxon>Spermatophyta</taxon>
        <taxon>Magnoliopsida</taxon>
        <taxon>eudicotyledons</taxon>
        <taxon>Gunneridae</taxon>
        <taxon>Pentapetalae</taxon>
        <taxon>asterids</taxon>
        <taxon>lamiids</taxon>
        <taxon>Solanales</taxon>
        <taxon>Solanaceae</taxon>
        <taxon>Solanoideae</taxon>
        <taxon>Hyoscyameae</taxon>
        <taxon>Anisodus</taxon>
    </lineage>
</organism>
<dbReference type="AlphaFoldDB" id="A0AAE1VBI8"/>
<protein>
    <recommendedName>
        <fullName evidence="4">Ty3-gypsy retrotransposon protein</fullName>
    </recommendedName>
</protein>
<evidence type="ECO:0000256" key="1">
    <source>
        <dbReference type="SAM" id="MobiDB-lite"/>
    </source>
</evidence>
<gene>
    <name evidence="2" type="ORF">RND71_017873</name>
</gene>
<evidence type="ECO:0008006" key="4">
    <source>
        <dbReference type="Google" id="ProtNLM"/>
    </source>
</evidence>
<evidence type="ECO:0000313" key="2">
    <source>
        <dbReference type="EMBL" id="KAK4362632.1"/>
    </source>
</evidence>
<evidence type="ECO:0000313" key="3">
    <source>
        <dbReference type="Proteomes" id="UP001291623"/>
    </source>
</evidence>
<feature type="region of interest" description="Disordered" evidence="1">
    <location>
        <begin position="121"/>
        <end position="163"/>
    </location>
</feature>
<dbReference type="Proteomes" id="UP001291623">
    <property type="component" value="Unassembled WGS sequence"/>
</dbReference>
<reference evidence="2" key="1">
    <citation type="submission" date="2023-12" db="EMBL/GenBank/DDBJ databases">
        <title>Genome assembly of Anisodus tanguticus.</title>
        <authorList>
            <person name="Wang Y.-J."/>
        </authorList>
    </citation>
    <scope>NUCLEOTIDE SEQUENCE</scope>
    <source>
        <strain evidence="2">KB-2021</strain>
        <tissue evidence="2">Leaf</tissue>
    </source>
</reference>